<dbReference type="Proteomes" id="UP001249851">
    <property type="component" value="Unassembled WGS sequence"/>
</dbReference>
<dbReference type="GO" id="GO:0008289">
    <property type="term" value="F:lipid binding"/>
    <property type="evidence" value="ECO:0007669"/>
    <property type="project" value="InterPro"/>
</dbReference>
<dbReference type="InterPro" id="IPR023393">
    <property type="entry name" value="START-like_dom_sf"/>
</dbReference>
<name>A0AAD9VC62_ACRCE</name>
<accession>A0AAD9VC62</accession>
<protein>
    <recommendedName>
        <fullName evidence="2">START domain-containing protein</fullName>
    </recommendedName>
</protein>
<dbReference type="InterPro" id="IPR002913">
    <property type="entry name" value="START_lipid-bd_dom"/>
</dbReference>
<organism evidence="3 4">
    <name type="scientific">Acropora cervicornis</name>
    <name type="common">Staghorn coral</name>
    <dbReference type="NCBI Taxonomy" id="6130"/>
    <lineage>
        <taxon>Eukaryota</taxon>
        <taxon>Metazoa</taxon>
        <taxon>Cnidaria</taxon>
        <taxon>Anthozoa</taxon>
        <taxon>Hexacorallia</taxon>
        <taxon>Scleractinia</taxon>
        <taxon>Astrocoeniina</taxon>
        <taxon>Acroporidae</taxon>
        <taxon>Acropora</taxon>
    </lineage>
</organism>
<evidence type="ECO:0000313" key="3">
    <source>
        <dbReference type="EMBL" id="KAK2568550.1"/>
    </source>
</evidence>
<reference evidence="3" key="2">
    <citation type="journal article" date="2023" name="Science">
        <title>Genomic signatures of disease resistance in endangered staghorn corals.</title>
        <authorList>
            <person name="Vollmer S.V."/>
            <person name="Selwyn J.D."/>
            <person name="Despard B.A."/>
            <person name="Roesel C.L."/>
        </authorList>
    </citation>
    <scope>NUCLEOTIDE SEQUENCE</scope>
    <source>
        <tissue evidence="3">Whole Organism</tissue>
    </source>
</reference>
<keyword evidence="4" id="KW-1185">Reference proteome</keyword>
<dbReference type="PANTHER" id="PTHR47117">
    <property type="entry name" value="STAR-RELATED LIPID TRANSFER PROTEIN 9"/>
    <property type="match status" value="1"/>
</dbReference>
<evidence type="ECO:0000313" key="4">
    <source>
        <dbReference type="Proteomes" id="UP001249851"/>
    </source>
</evidence>
<proteinExistence type="predicted"/>
<feature type="compositionally biased region" description="Basic and acidic residues" evidence="1">
    <location>
        <begin position="1"/>
        <end position="23"/>
    </location>
</feature>
<evidence type="ECO:0000259" key="2">
    <source>
        <dbReference type="PROSITE" id="PS50848"/>
    </source>
</evidence>
<reference evidence="3" key="1">
    <citation type="journal article" date="2023" name="G3 (Bethesda)">
        <title>Whole genome assembly and annotation of the endangered Caribbean coral Acropora cervicornis.</title>
        <authorList>
            <person name="Selwyn J.D."/>
            <person name="Vollmer S.V."/>
        </authorList>
    </citation>
    <scope>NUCLEOTIDE SEQUENCE</scope>
    <source>
        <strain evidence="3">K2</strain>
    </source>
</reference>
<dbReference type="PANTHER" id="PTHR47117:SF8">
    <property type="entry name" value="KINESIN FAMILY MEMBER 16B"/>
    <property type="match status" value="1"/>
</dbReference>
<dbReference type="SUPFAM" id="SSF55961">
    <property type="entry name" value="Bet v1-like"/>
    <property type="match status" value="1"/>
</dbReference>
<dbReference type="AlphaFoldDB" id="A0AAD9VC62"/>
<dbReference type="PROSITE" id="PS50848">
    <property type="entry name" value="START"/>
    <property type="match status" value="1"/>
</dbReference>
<dbReference type="EMBL" id="JARQWQ010000011">
    <property type="protein sequence ID" value="KAK2568550.1"/>
    <property type="molecule type" value="Genomic_DNA"/>
</dbReference>
<gene>
    <name evidence="3" type="ORF">P5673_006469</name>
</gene>
<feature type="domain" description="START" evidence="2">
    <location>
        <begin position="1"/>
        <end position="278"/>
    </location>
</feature>
<comment type="caution">
    <text evidence="3">The sequence shown here is derived from an EMBL/GenBank/DDBJ whole genome shotgun (WGS) entry which is preliminary data.</text>
</comment>
<evidence type="ECO:0000256" key="1">
    <source>
        <dbReference type="SAM" id="MobiDB-lite"/>
    </source>
</evidence>
<feature type="region of interest" description="Disordered" evidence="1">
    <location>
        <begin position="1"/>
        <end position="36"/>
    </location>
</feature>
<sequence length="303" mass="34556">MSKIAKEGVDLWKELTEGNKESGREEEEEADSFNTSGNVSYTGEIFPITEENMQLPFLDRRNIDFRTLGIQAVANLLGEVLMADEVEIPSSKESTEQQSNDGGWSFMGKGLIKLKPTVVWQALRDHMTRHAYDKMVKRIQVVKQIDDQTKIREYPVTTSNDSFYHCHVELKGIKRSTHPSTLQSLLTVCMVPDVNPTFELFSRGSVPFFYPRKTEKFIQGSVSVDLPELPPSNDITRAKLKCCGWIVEPMQQNGQLYSMVSYLVQVDFGGVFPTWLLNLVTRRQPLCISYLRDYLEKSQDPSN</sequence>
<dbReference type="Pfam" id="PF01852">
    <property type="entry name" value="START"/>
    <property type="match status" value="1"/>
</dbReference>
<dbReference type="Gene3D" id="3.30.530.20">
    <property type="match status" value="1"/>
</dbReference>